<proteinExistence type="predicted"/>
<sequence length="47" mass="5363">MPTSMIVHVPRRTAQVVLLSNSHTEAEFVIFLPMIQLGRKNKIDAWS</sequence>
<dbReference type="AlphaFoldDB" id="A0A0A9ESQ6"/>
<accession>A0A0A9ESQ6</accession>
<name>A0A0A9ESQ6_ARUDO</name>
<organism evidence="1">
    <name type="scientific">Arundo donax</name>
    <name type="common">Giant reed</name>
    <name type="synonym">Donax arundinaceus</name>
    <dbReference type="NCBI Taxonomy" id="35708"/>
    <lineage>
        <taxon>Eukaryota</taxon>
        <taxon>Viridiplantae</taxon>
        <taxon>Streptophyta</taxon>
        <taxon>Embryophyta</taxon>
        <taxon>Tracheophyta</taxon>
        <taxon>Spermatophyta</taxon>
        <taxon>Magnoliopsida</taxon>
        <taxon>Liliopsida</taxon>
        <taxon>Poales</taxon>
        <taxon>Poaceae</taxon>
        <taxon>PACMAD clade</taxon>
        <taxon>Arundinoideae</taxon>
        <taxon>Arundineae</taxon>
        <taxon>Arundo</taxon>
    </lineage>
</organism>
<protein>
    <submittedName>
        <fullName evidence="1">Uncharacterized protein</fullName>
    </submittedName>
</protein>
<evidence type="ECO:0000313" key="1">
    <source>
        <dbReference type="EMBL" id="JAE03780.1"/>
    </source>
</evidence>
<reference evidence="1" key="1">
    <citation type="submission" date="2014-09" db="EMBL/GenBank/DDBJ databases">
        <authorList>
            <person name="Magalhaes I.L.F."/>
            <person name="Oliveira U."/>
            <person name="Santos F.R."/>
            <person name="Vidigal T.H.D.A."/>
            <person name="Brescovit A.D."/>
            <person name="Santos A.J."/>
        </authorList>
    </citation>
    <scope>NUCLEOTIDE SEQUENCE</scope>
    <source>
        <tissue evidence="1">Shoot tissue taken approximately 20 cm above the soil surface</tissue>
    </source>
</reference>
<dbReference type="EMBL" id="GBRH01194116">
    <property type="protein sequence ID" value="JAE03780.1"/>
    <property type="molecule type" value="Transcribed_RNA"/>
</dbReference>
<reference evidence="1" key="2">
    <citation type="journal article" date="2015" name="Data Brief">
        <title>Shoot transcriptome of the giant reed, Arundo donax.</title>
        <authorList>
            <person name="Barrero R.A."/>
            <person name="Guerrero F.D."/>
            <person name="Moolhuijzen P."/>
            <person name="Goolsby J.A."/>
            <person name="Tidwell J."/>
            <person name="Bellgard S.E."/>
            <person name="Bellgard M.I."/>
        </authorList>
    </citation>
    <scope>NUCLEOTIDE SEQUENCE</scope>
    <source>
        <tissue evidence="1">Shoot tissue taken approximately 20 cm above the soil surface</tissue>
    </source>
</reference>